<keyword evidence="4" id="KW-1185">Reference proteome</keyword>
<dbReference type="EMBL" id="CP031093">
    <property type="protein sequence ID" value="QCF26919.1"/>
    <property type="molecule type" value="Genomic_DNA"/>
</dbReference>
<dbReference type="Proteomes" id="UP000298049">
    <property type="component" value="Chromosome"/>
</dbReference>
<keyword evidence="1" id="KW-1133">Transmembrane helix</keyword>
<dbReference type="Pfam" id="PF03372">
    <property type="entry name" value="Exo_endo_phos"/>
    <property type="match status" value="1"/>
</dbReference>
<reference evidence="3 4" key="1">
    <citation type="submission" date="2018-07" db="EMBL/GenBank/DDBJ databases">
        <title>Marsedoiliclastica nanhaica gen. nov. sp. nov., a novel marine hydrocarbonoclastic bacterium isolated from an in-situ enriched hydrocarbon-degrading consortium in deep-sea sediment.</title>
        <authorList>
            <person name="Dong C."/>
            <person name="Ma T."/>
            <person name="Liu R."/>
            <person name="Shao Z."/>
        </authorList>
    </citation>
    <scope>NUCLEOTIDE SEQUENCE [LARGE SCALE GENOMIC DNA]</scope>
    <source>
        <strain evidence="4">soil36-7</strain>
    </source>
</reference>
<dbReference type="AlphaFoldDB" id="A0A4P7XIK8"/>
<feature type="domain" description="Endonuclease/exonuclease/phosphatase" evidence="2">
    <location>
        <begin position="109"/>
        <end position="314"/>
    </location>
</feature>
<feature type="transmembrane region" description="Helical" evidence="1">
    <location>
        <begin position="38"/>
        <end position="58"/>
    </location>
</feature>
<keyword evidence="1" id="KW-0472">Membrane</keyword>
<keyword evidence="3" id="KW-0378">Hydrolase</keyword>
<evidence type="ECO:0000259" key="2">
    <source>
        <dbReference type="Pfam" id="PF03372"/>
    </source>
</evidence>
<gene>
    <name evidence="3" type="ORF">soil367_13795</name>
</gene>
<dbReference type="KEGG" id="hmi:soil367_13795"/>
<dbReference type="OrthoDB" id="9796594at2"/>
<organism evidence="3 4">
    <name type="scientific">Hydrocarboniclastica marina</name>
    <dbReference type="NCBI Taxonomy" id="2259620"/>
    <lineage>
        <taxon>Bacteria</taxon>
        <taxon>Pseudomonadati</taxon>
        <taxon>Pseudomonadota</taxon>
        <taxon>Gammaproteobacteria</taxon>
        <taxon>Alteromonadales</taxon>
        <taxon>Alteromonadaceae</taxon>
        <taxon>Hydrocarboniclastica</taxon>
    </lineage>
</organism>
<dbReference type="InterPro" id="IPR005135">
    <property type="entry name" value="Endo/exonuclease/phosphatase"/>
</dbReference>
<protein>
    <submittedName>
        <fullName evidence="3">Endonuclease/exonuclease/phosphatase family protein</fullName>
    </submittedName>
</protein>
<dbReference type="InterPro" id="IPR036691">
    <property type="entry name" value="Endo/exonu/phosph_ase_sf"/>
</dbReference>
<accession>A0A4P7XIK8</accession>
<keyword evidence="3" id="KW-0255">Endonuclease</keyword>
<dbReference type="RefSeq" id="WP_136549624.1">
    <property type="nucleotide sequence ID" value="NZ_CP031093.1"/>
</dbReference>
<evidence type="ECO:0000313" key="4">
    <source>
        <dbReference type="Proteomes" id="UP000298049"/>
    </source>
</evidence>
<evidence type="ECO:0000313" key="3">
    <source>
        <dbReference type="EMBL" id="QCF26919.1"/>
    </source>
</evidence>
<dbReference type="GO" id="GO:0004519">
    <property type="term" value="F:endonuclease activity"/>
    <property type="evidence" value="ECO:0007669"/>
    <property type="project" value="UniProtKB-KW"/>
</dbReference>
<keyword evidence="3" id="KW-0540">Nuclease</keyword>
<keyword evidence="3" id="KW-0269">Exonuclease</keyword>
<feature type="transmembrane region" description="Helical" evidence="1">
    <location>
        <begin position="65"/>
        <end position="84"/>
    </location>
</feature>
<dbReference type="GO" id="GO:0004527">
    <property type="term" value="F:exonuclease activity"/>
    <property type="evidence" value="ECO:0007669"/>
    <property type="project" value="UniProtKB-KW"/>
</dbReference>
<dbReference type="SUPFAM" id="SSF56219">
    <property type="entry name" value="DNase I-like"/>
    <property type="match status" value="1"/>
</dbReference>
<proteinExistence type="predicted"/>
<sequence>MKRKMGFGVVLVMVVALAALSFMPMINTDRWWIRLLDFPRLQASVALVVLALPVLFYFRYFRRMAGLCLILIASALSYHAYVLFPYLPTGSDFPVADCPAGNAITVMVANVKMHNDPDGKLLDMVQDVQPDVLLAMETNAKWNEALAPLTKTMPHTVSHISGSYYGIHLFSRLPLVDPQIRFLAGQEIPQVVSGITLGNGEAVDFLGVHPRPPVPSRPDTTLARDAVLYKAGLLARERAGTAIVAGDFNATPWETAVERMRQLGNLQDPRRSYGFVPTFSAQSWWMSWPLDQIFHEPGFATVSLERLPSFGSDHYPFLGKFCRTAMGEDESVPQADEELIRKAKEVIAAASR</sequence>
<evidence type="ECO:0000256" key="1">
    <source>
        <dbReference type="SAM" id="Phobius"/>
    </source>
</evidence>
<name>A0A4P7XIK8_9ALTE</name>
<keyword evidence="1" id="KW-0812">Transmembrane</keyword>
<dbReference type="Gene3D" id="3.60.10.10">
    <property type="entry name" value="Endonuclease/exonuclease/phosphatase"/>
    <property type="match status" value="1"/>
</dbReference>
<feature type="transmembrane region" description="Helical" evidence="1">
    <location>
        <begin position="7"/>
        <end position="26"/>
    </location>
</feature>